<keyword evidence="2" id="KW-1185">Reference proteome</keyword>
<accession>A0ABQ9Z6Z4</accession>
<comment type="caution">
    <text evidence="1">The sequence shown here is derived from an EMBL/GenBank/DDBJ whole genome shotgun (WGS) entry which is preliminary data.</text>
</comment>
<dbReference type="EMBL" id="JAOYFB010000002">
    <property type="protein sequence ID" value="KAK4008667.1"/>
    <property type="molecule type" value="Genomic_DNA"/>
</dbReference>
<gene>
    <name evidence="1" type="ORF">OUZ56_013800</name>
</gene>
<proteinExistence type="predicted"/>
<sequence length="112" mass="12636">MDESYSGVFVHPSFFKYHGPAGKAGNYLFICENCPSKKKPDGTLWTYSCNQKSRQNLFSHMKSEDEIPSSAAVERLFSLGGRVLTPTRTLLSDTHFEIIVFLKSNYSFLSSL</sequence>
<dbReference type="Proteomes" id="UP001234178">
    <property type="component" value="Unassembled WGS sequence"/>
</dbReference>
<protein>
    <recommendedName>
        <fullName evidence="3">HAT C-terminal dimerisation domain-containing protein</fullName>
    </recommendedName>
</protein>
<evidence type="ECO:0000313" key="2">
    <source>
        <dbReference type="Proteomes" id="UP001234178"/>
    </source>
</evidence>
<name>A0ABQ9Z6Z4_9CRUS</name>
<evidence type="ECO:0008006" key="3">
    <source>
        <dbReference type="Google" id="ProtNLM"/>
    </source>
</evidence>
<evidence type="ECO:0000313" key="1">
    <source>
        <dbReference type="EMBL" id="KAK4008667.1"/>
    </source>
</evidence>
<reference evidence="1 2" key="1">
    <citation type="journal article" date="2023" name="Nucleic Acids Res.">
        <title>The hologenome of Daphnia magna reveals possible DNA methylation and microbiome-mediated evolution of the host genome.</title>
        <authorList>
            <person name="Chaturvedi A."/>
            <person name="Li X."/>
            <person name="Dhandapani V."/>
            <person name="Marshall H."/>
            <person name="Kissane S."/>
            <person name="Cuenca-Cambronero M."/>
            <person name="Asole G."/>
            <person name="Calvet F."/>
            <person name="Ruiz-Romero M."/>
            <person name="Marangio P."/>
            <person name="Guigo R."/>
            <person name="Rago D."/>
            <person name="Mirbahai L."/>
            <person name="Eastwood N."/>
            <person name="Colbourne J.K."/>
            <person name="Zhou J."/>
            <person name="Mallon E."/>
            <person name="Orsini L."/>
        </authorList>
    </citation>
    <scope>NUCLEOTIDE SEQUENCE [LARGE SCALE GENOMIC DNA]</scope>
    <source>
        <strain evidence="1">LRV0_1</strain>
    </source>
</reference>
<organism evidence="1 2">
    <name type="scientific">Daphnia magna</name>
    <dbReference type="NCBI Taxonomy" id="35525"/>
    <lineage>
        <taxon>Eukaryota</taxon>
        <taxon>Metazoa</taxon>
        <taxon>Ecdysozoa</taxon>
        <taxon>Arthropoda</taxon>
        <taxon>Crustacea</taxon>
        <taxon>Branchiopoda</taxon>
        <taxon>Diplostraca</taxon>
        <taxon>Cladocera</taxon>
        <taxon>Anomopoda</taxon>
        <taxon>Daphniidae</taxon>
        <taxon>Daphnia</taxon>
    </lineage>
</organism>